<gene>
    <name evidence="8" type="ORF">A8806_11918</name>
</gene>
<evidence type="ECO:0000313" key="8">
    <source>
        <dbReference type="EMBL" id="PWJ21528.1"/>
    </source>
</evidence>
<dbReference type="InterPro" id="IPR023296">
    <property type="entry name" value="Glyco_hydro_beta-prop_sf"/>
</dbReference>
<dbReference type="PANTHER" id="PTHR43772:SF2">
    <property type="entry name" value="PUTATIVE (AFU_ORTHOLOGUE AFUA_2G04480)-RELATED"/>
    <property type="match status" value="1"/>
</dbReference>
<evidence type="ECO:0000256" key="4">
    <source>
        <dbReference type="ARBA" id="ARBA00023277"/>
    </source>
</evidence>
<dbReference type="Gene3D" id="2.60.120.260">
    <property type="entry name" value="Galactose-binding domain-like"/>
    <property type="match status" value="1"/>
</dbReference>
<keyword evidence="2" id="KW-0624">Polysaccharide degradation</keyword>
<dbReference type="CDD" id="cd08982">
    <property type="entry name" value="GH43-like"/>
    <property type="match status" value="1"/>
</dbReference>
<dbReference type="EMBL" id="QGDL01000019">
    <property type="protein sequence ID" value="PWJ21528.1"/>
    <property type="molecule type" value="Genomic_DNA"/>
</dbReference>
<evidence type="ECO:0000313" key="9">
    <source>
        <dbReference type="Proteomes" id="UP000245845"/>
    </source>
</evidence>
<dbReference type="PROSITE" id="PS50022">
    <property type="entry name" value="FA58C_3"/>
    <property type="match status" value="1"/>
</dbReference>
<sequence length="610" mass="70101">MKKSKKHYCNPMNLEYRYQFKRSVNYEGEEKPFAVFREAADPTLILFKGLYYLFPSMTAGFFTSEDLYDWKFYEFGPELPAYDYAPDVRAVGEYMYFSASSADKNCSFYRTEDPRTESFEEIPGTFPFWDPNLFVDDDGRIYLYWGSSNTEPIYGVELNPETMAPIGEKQGLVTASEKERGYERMGEDHIPPKTEEEIEAEVDNVLVFVKRQMDGQGMSEQFDEETYREKFRITFGNKPYLEGVWMTKYQGKYYLQYAFPGTEYNVYGDAVYVGDSPLGPFVSAKNNPYSYVPDGFITAAGHGSTLVDKEGKMWHIASMRIAHSEKFERRLGLWKAGVDEDGELFCDQRYADWPIAMDAEPFEKPDWMLLSYGKEVTASSGNGMQYVTDEDIRTFWKADTCQSGEWLQIDLGTAKDVAAIQLHFVEDELYLPIPEGKEAVKSYLDERYIDMEKQQTCWVLEGSEDGTDYHILMDKSRTNTDYSDDFIELPETEKLRFIKLTIVKLPYDMVPTVSGIRVFGNGNGDLPKKAENVVIKLEGDLDMDVSWNAEDAVGVNILWGYVPDKLYHSCIVYKKNEKRIAALVKGQSVYARIDTFNENGITEGAVIKVR</sequence>
<dbReference type="PANTHER" id="PTHR43772">
    <property type="entry name" value="ENDO-1,4-BETA-XYLANASE"/>
    <property type="match status" value="1"/>
</dbReference>
<dbReference type="AlphaFoldDB" id="A0A2Y9BPF4"/>
<dbReference type="InterPro" id="IPR006710">
    <property type="entry name" value="Glyco_hydro_43"/>
</dbReference>
<evidence type="ECO:0000256" key="1">
    <source>
        <dbReference type="ARBA" id="ARBA00009865"/>
    </source>
</evidence>
<dbReference type="SUPFAM" id="SSF49785">
    <property type="entry name" value="Galactose-binding domain-like"/>
    <property type="match status" value="1"/>
</dbReference>
<dbReference type="Pfam" id="PF04616">
    <property type="entry name" value="Glyco_hydro_43"/>
    <property type="match status" value="2"/>
</dbReference>
<dbReference type="Gene3D" id="2.115.10.20">
    <property type="entry name" value="Glycosyl hydrolase domain, family 43"/>
    <property type="match status" value="1"/>
</dbReference>
<dbReference type="Proteomes" id="UP000245845">
    <property type="component" value="Unassembled WGS sequence"/>
</dbReference>
<dbReference type="SUPFAM" id="SSF75005">
    <property type="entry name" value="Arabinanase/levansucrase/invertase"/>
    <property type="match status" value="1"/>
</dbReference>
<dbReference type="InterPro" id="IPR052176">
    <property type="entry name" value="Glycosyl_Hydrlase_43_Enz"/>
</dbReference>
<keyword evidence="2" id="KW-0858">Xylan degradation</keyword>
<evidence type="ECO:0000256" key="6">
    <source>
        <dbReference type="PIRSR" id="PIRSR606710-2"/>
    </source>
</evidence>
<dbReference type="InterPro" id="IPR008979">
    <property type="entry name" value="Galactose-bd-like_sf"/>
</dbReference>
<proteinExistence type="inferred from homology"/>
<evidence type="ECO:0000256" key="2">
    <source>
        <dbReference type="ARBA" id="ARBA00022651"/>
    </source>
</evidence>
<feature type="domain" description="F5/8 type C" evidence="7">
    <location>
        <begin position="350"/>
        <end position="521"/>
    </location>
</feature>
<evidence type="ECO:0000256" key="5">
    <source>
        <dbReference type="ARBA" id="ARBA00023295"/>
    </source>
</evidence>
<keyword evidence="3 8" id="KW-0378">Hydrolase</keyword>
<keyword evidence="5" id="KW-0326">Glycosidase</keyword>
<accession>A0A2Y9BPF4</accession>
<dbReference type="InterPro" id="IPR000421">
    <property type="entry name" value="FA58C"/>
</dbReference>
<comment type="caution">
    <text evidence="8">The sequence shown here is derived from an EMBL/GenBank/DDBJ whole genome shotgun (WGS) entry which is preliminary data.</text>
</comment>
<organism evidence="8 9">
    <name type="scientific">Faecalicatena orotica</name>
    <dbReference type="NCBI Taxonomy" id="1544"/>
    <lineage>
        <taxon>Bacteria</taxon>
        <taxon>Bacillati</taxon>
        <taxon>Bacillota</taxon>
        <taxon>Clostridia</taxon>
        <taxon>Lachnospirales</taxon>
        <taxon>Lachnospiraceae</taxon>
        <taxon>Faecalicatena</taxon>
    </lineage>
</organism>
<dbReference type="RefSeq" id="WP_242996247.1">
    <property type="nucleotide sequence ID" value="NZ_BAAACK010000002.1"/>
</dbReference>
<keyword evidence="4" id="KW-0119">Carbohydrate metabolism</keyword>
<evidence type="ECO:0000256" key="3">
    <source>
        <dbReference type="ARBA" id="ARBA00022801"/>
    </source>
</evidence>
<reference evidence="8 9" key="1">
    <citation type="submission" date="2018-05" db="EMBL/GenBank/DDBJ databases">
        <title>The Hungate 1000. A catalogue of reference genomes from the rumen microbiome.</title>
        <authorList>
            <person name="Kelly W."/>
        </authorList>
    </citation>
    <scope>NUCLEOTIDE SEQUENCE [LARGE SCALE GENOMIC DNA]</scope>
    <source>
        <strain evidence="8 9">NLAE-zl-C242</strain>
    </source>
</reference>
<dbReference type="GO" id="GO:0045493">
    <property type="term" value="P:xylan catabolic process"/>
    <property type="evidence" value="ECO:0007669"/>
    <property type="project" value="UniProtKB-KW"/>
</dbReference>
<keyword evidence="9" id="KW-1185">Reference proteome</keyword>
<protein>
    <submittedName>
        <fullName evidence="8">Glycosyl hydrolase family 43</fullName>
    </submittedName>
</protein>
<comment type="similarity">
    <text evidence="1">Belongs to the glycosyl hydrolase 43 family.</text>
</comment>
<name>A0A2Y9BPF4_9FIRM</name>
<dbReference type="GO" id="GO:0004553">
    <property type="term" value="F:hydrolase activity, hydrolyzing O-glycosyl compounds"/>
    <property type="evidence" value="ECO:0007669"/>
    <property type="project" value="InterPro"/>
</dbReference>
<evidence type="ECO:0000259" key="7">
    <source>
        <dbReference type="PROSITE" id="PS50022"/>
    </source>
</evidence>
<feature type="site" description="Important for catalytic activity, responsible for pKa modulation of the active site Glu and correct orientation of both the proton donor and substrate" evidence="6">
    <location>
        <position position="130"/>
    </location>
</feature>